<proteinExistence type="predicted"/>
<dbReference type="RefSeq" id="WP_183797857.1">
    <property type="nucleotide sequence ID" value="NZ_JACIEE010000001.1"/>
</dbReference>
<dbReference type="SUPFAM" id="SSF144091">
    <property type="entry name" value="Rhomboid-like"/>
    <property type="match status" value="1"/>
</dbReference>
<keyword evidence="10" id="KW-1185">Reference proteome</keyword>
<dbReference type="GO" id="GO:0004252">
    <property type="term" value="F:serine-type endopeptidase activity"/>
    <property type="evidence" value="ECO:0007669"/>
    <property type="project" value="InterPro"/>
</dbReference>
<accession>A0A7W6D5H3</accession>
<evidence type="ECO:0000256" key="6">
    <source>
        <dbReference type="ARBA" id="ARBA00023136"/>
    </source>
</evidence>
<evidence type="ECO:0000256" key="3">
    <source>
        <dbReference type="ARBA" id="ARBA00022519"/>
    </source>
</evidence>
<feature type="transmembrane region" description="Helical" evidence="7">
    <location>
        <begin position="53"/>
        <end position="72"/>
    </location>
</feature>
<evidence type="ECO:0000256" key="7">
    <source>
        <dbReference type="SAM" id="Phobius"/>
    </source>
</evidence>
<feature type="transmembrane region" description="Helical" evidence="7">
    <location>
        <begin position="142"/>
        <end position="161"/>
    </location>
</feature>
<name>A0A7W6D5H3_9HYPH</name>
<feature type="transmembrane region" description="Helical" evidence="7">
    <location>
        <begin position="92"/>
        <end position="109"/>
    </location>
</feature>
<sequence length="250" mass="27802">MSDTDDSGLVVPESARKREPAFNLPGSLVAALALLTFVHVVRTYLLTPQQDEWVLLQFAFISARYLPQFMAADWAWLWTPVTYSFLHGSWEHLIFNGFWMVAFGAPVVRRIGTRRFLAFWCLSAAASVGLHCAFHWGEVVVVIGASGVVSGLMGAAARFVFSPSGRISRQFAHVNRRMTIREALSNRSVLVFSAIWFLTNFAIGFGQLFSDTEGASIAWEAHIGGFLFGFFCFPLFDRLPPVADAERRAG</sequence>
<dbReference type="Proteomes" id="UP000574761">
    <property type="component" value="Unassembled WGS sequence"/>
</dbReference>
<keyword evidence="9" id="KW-0645">Protease</keyword>
<evidence type="ECO:0000313" key="9">
    <source>
        <dbReference type="EMBL" id="MBB3974966.1"/>
    </source>
</evidence>
<dbReference type="InterPro" id="IPR022764">
    <property type="entry name" value="Peptidase_S54_rhomboid_dom"/>
</dbReference>
<keyword evidence="4 7" id="KW-0812">Transmembrane</keyword>
<dbReference type="Pfam" id="PF01694">
    <property type="entry name" value="Rhomboid"/>
    <property type="match status" value="1"/>
</dbReference>
<feature type="transmembrane region" description="Helical" evidence="7">
    <location>
        <begin position="216"/>
        <end position="236"/>
    </location>
</feature>
<dbReference type="PANTHER" id="PTHR43066">
    <property type="entry name" value="RHOMBOID-RELATED PROTEIN"/>
    <property type="match status" value="1"/>
</dbReference>
<evidence type="ECO:0000313" key="10">
    <source>
        <dbReference type="Proteomes" id="UP000574761"/>
    </source>
</evidence>
<gene>
    <name evidence="9" type="ORF">GGQ64_000142</name>
</gene>
<dbReference type="GO" id="GO:0006508">
    <property type="term" value="P:proteolysis"/>
    <property type="evidence" value="ECO:0007669"/>
    <property type="project" value="UniProtKB-KW"/>
</dbReference>
<keyword evidence="2" id="KW-1003">Cell membrane</keyword>
<dbReference type="Gene3D" id="1.20.1540.10">
    <property type="entry name" value="Rhomboid-like"/>
    <property type="match status" value="1"/>
</dbReference>
<feature type="transmembrane region" description="Helical" evidence="7">
    <location>
        <begin position="20"/>
        <end position="41"/>
    </location>
</feature>
<evidence type="ECO:0000256" key="4">
    <source>
        <dbReference type="ARBA" id="ARBA00022692"/>
    </source>
</evidence>
<dbReference type="GO" id="GO:0016020">
    <property type="term" value="C:membrane"/>
    <property type="evidence" value="ECO:0007669"/>
    <property type="project" value="UniProtKB-SubCell"/>
</dbReference>
<dbReference type="AlphaFoldDB" id="A0A7W6D5H3"/>
<keyword evidence="6 7" id="KW-0472">Membrane</keyword>
<organism evidence="9 10">
    <name type="scientific">Mycoplana azooxidifex</name>
    <dbReference type="NCBI Taxonomy" id="1636188"/>
    <lineage>
        <taxon>Bacteria</taxon>
        <taxon>Pseudomonadati</taxon>
        <taxon>Pseudomonadota</taxon>
        <taxon>Alphaproteobacteria</taxon>
        <taxon>Hyphomicrobiales</taxon>
        <taxon>Rhizobiaceae</taxon>
        <taxon>Mycoplana</taxon>
    </lineage>
</organism>
<feature type="domain" description="Peptidase S54 rhomboid" evidence="8">
    <location>
        <begin position="77"/>
        <end position="232"/>
    </location>
</feature>
<feature type="transmembrane region" description="Helical" evidence="7">
    <location>
        <begin position="189"/>
        <end position="210"/>
    </location>
</feature>
<feature type="transmembrane region" description="Helical" evidence="7">
    <location>
        <begin position="116"/>
        <end position="136"/>
    </location>
</feature>
<dbReference type="PANTHER" id="PTHR43066:SF26">
    <property type="entry name" value="RHOMBOID PROTEASE GLPG"/>
    <property type="match status" value="1"/>
</dbReference>
<keyword evidence="3" id="KW-0997">Cell inner membrane</keyword>
<evidence type="ECO:0000256" key="5">
    <source>
        <dbReference type="ARBA" id="ARBA00022989"/>
    </source>
</evidence>
<dbReference type="EMBL" id="JACIEE010000001">
    <property type="protein sequence ID" value="MBB3974966.1"/>
    <property type="molecule type" value="Genomic_DNA"/>
</dbReference>
<dbReference type="InterPro" id="IPR035952">
    <property type="entry name" value="Rhomboid-like_sf"/>
</dbReference>
<evidence type="ECO:0000259" key="8">
    <source>
        <dbReference type="Pfam" id="PF01694"/>
    </source>
</evidence>
<evidence type="ECO:0000256" key="1">
    <source>
        <dbReference type="ARBA" id="ARBA00004141"/>
    </source>
</evidence>
<keyword evidence="9" id="KW-0378">Hydrolase</keyword>
<reference evidence="9 10" key="1">
    <citation type="submission" date="2020-08" db="EMBL/GenBank/DDBJ databases">
        <title>Genomic Encyclopedia of Type Strains, Phase IV (KMG-IV): sequencing the most valuable type-strain genomes for metagenomic binning, comparative biology and taxonomic classification.</title>
        <authorList>
            <person name="Goeker M."/>
        </authorList>
    </citation>
    <scope>NUCLEOTIDE SEQUENCE [LARGE SCALE GENOMIC DNA]</scope>
    <source>
        <strain evidence="9 10">DSM 100211</strain>
    </source>
</reference>
<protein>
    <submittedName>
        <fullName evidence="9">Membrane associated rhomboid family serine protease</fullName>
    </submittedName>
</protein>
<evidence type="ECO:0000256" key="2">
    <source>
        <dbReference type="ARBA" id="ARBA00022475"/>
    </source>
</evidence>
<comment type="subcellular location">
    <subcellularLocation>
        <location evidence="1">Membrane</location>
        <topology evidence="1">Multi-pass membrane protein</topology>
    </subcellularLocation>
</comment>
<comment type="caution">
    <text evidence="9">The sequence shown here is derived from an EMBL/GenBank/DDBJ whole genome shotgun (WGS) entry which is preliminary data.</text>
</comment>
<keyword evidence="5 7" id="KW-1133">Transmembrane helix</keyword>